<dbReference type="SUPFAM" id="SSF55961">
    <property type="entry name" value="Bet v1-like"/>
    <property type="match status" value="1"/>
</dbReference>
<dbReference type="Proteomes" id="UP000233769">
    <property type="component" value="Chromosome tk0001"/>
</dbReference>
<evidence type="ECO:0000256" key="2">
    <source>
        <dbReference type="SAM" id="MobiDB-lite"/>
    </source>
</evidence>
<reference evidence="5" key="1">
    <citation type="submission" date="2017-10" db="EMBL/GenBank/DDBJ databases">
        <authorList>
            <person name="Regsiter A."/>
            <person name="William W."/>
        </authorList>
    </citation>
    <scope>NUCLEOTIDE SEQUENCE [LARGE SCALE GENOMIC DNA]</scope>
</reference>
<dbReference type="AlphaFoldDB" id="A0A2N9AXU4"/>
<evidence type="ECO:0000256" key="1">
    <source>
        <dbReference type="ARBA" id="ARBA00006817"/>
    </source>
</evidence>
<evidence type="ECO:0000259" key="3">
    <source>
        <dbReference type="Pfam" id="PF08327"/>
    </source>
</evidence>
<sequence>MGLTEPNIASAAATENSNRPGASSRPGYTTAPLDLLRGEETLLQIEFTPRDNGTSDMRLTHKRIARADIREAYREDWPSCFDKLAPLLH</sequence>
<name>A0A2N9AXU4_METEX</name>
<evidence type="ECO:0000313" key="4">
    <source>
        <dbReference type="EMBL" id="SOR32144.1"/>
    </source>
</evidence>
<protein>
    <recommendedName>
        <fullName evidence="3">Activator of Hsp90 ATPase homologue 1/2-like C-terminal domain-containing protein</fullName>
    </recommendedName>
</protein>
<feature type="region of interest" description="Disordered" evidence="2">
    <location>
        <begin position="1"/>
        <end position="31"/>
    </location>
</feature>
<organism evidence="4 5">
    <name type="scientific">Methylorubrum extorquens</name>
    <name type="common">Methylobacterium dichloromethanicum</name>
    <name type="synonym">Methylobacterium extorquens</name>
    <dbReference type="NCBI Taxonomy" id="408"/>
    <lineage>
        <taxon>Bacteria</taxon>
        <taxon>Pseudomonadati</taxon>
        <taxon>Pseudomonadota</taxon>
        <taxon>Alphaproteobacteria</taxon>
        <taxon>Hyphomicrobiales</taxon>
        <taxon>Methylobacteriaceae</taxon>
        <taxon>Methylorubrum</taxon>
    </lineage>
</organism>
<comment type="similarity">
    <text evidence="1">Belongs to the AHA1 family.</text>
</comment>
<feature type="domain" description="Activator of Hsp90 ATPase homologue 1/2-like C-terminal" evidence="3">
    <location>
        <begin position="38"/>
        <end position="88"/>
    </location>
</feature>
<dbReference type="InterPro" id="IPR023393">
    <property type="entry name" value="START-like_dom_sf"/>
</dbReference>
<dbReference type="Gene3D" id="3.30.530.20">
    <property type="match status" value="1"/>
</dbReference>
<accession>A0A2N9AXU4</accession>
<proteinExistence type="inferred from homology"/>
<gene>
    <name evidence="4" type="ORF">TK0001_5578</name>
</gene>
<evidence type="ECO:0000313" key="5">
    <source>
        <dbReference type="Proteomes" id="UP000233769"/>
    </source>
</evidence>
<dbReference type="EMBL" id="LT962688">
    <property type="protein sequence ID" value="SOR32144.1"/>
    <property type="molecule type" value="Genomic_DNA"/>
</dbReference>
<dbReference type="InterPro" id="IPR013538">
    <property type="entry name" value="ASHA1/2-like_C"/>
</dbReference>
<dbReference type="Pfam" id="PF08327">
    <property type="entry name" value="AHSA1"/>
    <property type="match status" value="1"/>
</dbReference>